<dbReference type="STRING" id="490629.SAMN05216266_107176"/>
<evidence type="ECO:0000313" key="2">
    <source>
        <dbReference type="EMBL" id="SFB27552.1"/>
    </source>
</evidence>
<keyword evidence="1" id="KW-0812">Transmembrane</keyword>
<sequence length="75" mass="8796">MLDGLAEWWDALELWLVQRWFPVQFVLVMAVLIPLCLALVWLLSRIVDRVATWIGTDRWDENTTPRDDARTDRAG</sequence>
<feature type="transmembrane region" description="Helical" evidence="1">
    <location>
        <begin position="20"/>
        <end position="43"/>
    </location>
</feature>
<dbReference type="RefSeq" id="WP_091673516.1">
    <property type="nucleotide sequence ID" value="NZ_FOKG01000007.1"/>
</dbReference>
<accession>A0A1I0ZQC2</accession>
<dbReference type="AlphaFoldDB" id="A0A1I0ZQC2"/>
<name>A0A1I0ZQC2_9PSEU</name>
<reference evidence="3" key="1">
    <citation type="submission" date="2016-10" db="EMBL/GenBank/DDBJ databases">
        <authorList>
            <person name="Varghese N."/>
            <person name="Submissions S."/>
        </authorList>
    </citation>
    <scope>NUCLEOTIDE SEQUENCE [LARGE SCALE GENOMIC DNA]</scope>
    <source>
        <strain evidence="3">CGMCC 4.3568</strain>
    </source>
</reference>
<protein>
    <submittedName>
        <fullName evidence="2">Uncharacterized protein</fullName>
    </submittedName>
</protein>
<dbReference type="OrthoDB" id="4559844at2"/>
<keyword evidence="1" id="KW-1133">Transmembrane helix</keyword>
<proteinExistence type="predicted"/>
<evidence type="ECO:0000256" key="1">
    <source>
        <dbReference type="SAM" id="Phobius"/>
    </source>
</evidence>
<gene>
    <name evidence="2" type="ORF">SAMN05216266_107176</name>
</gene>
<organism evidence="2 3">
    <name type="scientific">Amycolatopsis marina</name>
    <dbReference type="NCBI Taxonomy" id="490629"/>
    <lineage>
        <taxon>Bacteria</taxon>
        <taxon>Bacillati</taxon>
        <taxon>Actinomycetota</taxon>
        <taxon>Actinomycetes</taxon>
        <taxon>Pseudonocardiales</taxon>
        <taxon>Pseudonocardiaceae</taxon>
        <taxon>Amycolatopsis</taxon>
    </lineage>
</organism>
<dbReference type="Proteomes" id="UP000243799">
    <property type="component" value="Unassembled WGS sequence"/>
</dbReference>
<evidence type="ECO:0000313" key="3">
    <source>
        <dbReference type="Proteomes" id="UP000243799"/>
    </source>
</evidence>
<keyword evidence="1" id="KW-0472">Membrane</keyword>
<dbReference type="EMBL" id="FOKG01000007">
    <property type="protein sequence ID" value="SFB27552.1"/>
    <property type="molecule type" value="Genomic_DNA"/>
</dbReference>
<keyword evidence="3" id="KW-1185">Reference proteome</keyword>